<reference evidence="2 3" key="1">
    <citation type="journal article" date="2013" name="PLoS Genet.">
        <title>Genomic mechanisms accounting for the adaptation to parasitism in nematode-trapping fungi.</title>
        <authorList>
            <person name="Meerupati T."/>
            <person name="Andersson K.M."/>
            <person name="Friman E."/>
            <person name="Kumar D."/>
            <person name="Tunlid A."/>
            <person name="Ahren D."/>
        </authorList>
    </citation>
    <scope>NUCLEOTIDE SEQUENCE [LARGE SCALE GENOMIC DNA]</scope>
    <source>
        <strain evidence="2 3">CBS 200.50</strain>
    </source>
</reference>
<dbReference type="InterPro" id="IPR052432">
    <property type="entry name" value="PITP/CRAL-TRIO"/>
</dbReference>
<organism evidence="2 3">
    <name type="scientific">Dactylellina haptotyla (strain CBS 200.50)</name>
    <name type="common">Nematode-trapping fungus</name>
    <name type="synonym">Monacrosporium haptotylum</name>
    <dbReference type="NCBI Taxonomy" id="1284197"/>
    <lineage>
        <taxon>Eukaryota</taxon>
        <taxon>Fungi</taxon>
        <taxon>Dikarya</taxon>
        <taxon>Ascomycota</taxon>
        <taxon>Pezizomycotina</taxon>
        <taxon>Orbiliomycetes</taxon>
        <taxon>Orbiliales</taxon>
        <taxon>Orbiliaceae</taxon>
        <taxon>Dactylellina</taxon>
    </lineage>
</organism>
<keyword evidence="3" id="KW-1185">Reference proteome</keyword>
<evidence type="ECO:0000313" key="3">
    <source>
        <dbReference type="Proteomes" id="UP000015100"/>
    </source>
</evidence>
<comment type="caution">
    <text evidence="2">The sequence shown here is derived from an EMBL/GenBank/DDBJ whole genome shotgun (WGS) entry which is preliminary data.</text>
</comment>
<dbReference type="PANTHER" id="PTHR46590">
    <property type="entry name" value="PHOSPHATIDYLINOSITOL TRANSFER PROTEIN CSR1-RELATED"/>
    <property type="match status" value="1"/>
</dbReference>
<reference evidence="3" key="2">
    <citation type="submission" date="2013-04" db="EMBL/GenBank/DDBJ databases">
        <title>Genomic mechanisms accounting for the adaptation to parasitism in nematode-trapping fungi.</title>
        <authorList>
            <person name="Ahren D.G."/>
        </authorList>
    </citation>
    <scope>NUCLEOTIDE SEQUENCE [LARGE SCALE GENOMIC DNA]</scope>
    <source>
        <strain evidence="3">CBS 200.50</strain>
    </source>
</reference>
<feature type="compositionally biased region" description="Gly residues" evidence="1">
    <location>
        <begin position="561"/>
        <end position="572"/>
    </location>
</feature>
<accession>S8BTD2</accession>
<dbReference type="EMBL" id="AQGS01000546">
    <property type="protein sequence ID" value="EPS38492.1"/>
    <property type="molecule type" value="Genomic_DNA"/>
</dbReference>
<sequence length="1186" mass="132931">MLVKALNCLGRNLRPTYSAQGKLDFALQSNADDLSRFIDQSNIPRFLGGDEDWRYVYHEPVSSENAVIREPSRHELHHKRRLDATRWEIVQEYEENTLQWVKRESDCKYEVMDLKDGRRLLREDLRANYWALDRFIRARTYYDRIGMLNRDGGLSFHPWRRGSDRNKPVDTVTWVSFTDTPSDASSTFAIISSSSAVTKAFASSKIDKNIHVSTSLPKFKNTYGVIIPESPSSFVTTVVTTKIPVHPTTGGVNGNNSDPSSDESKPLLSYSHPSNDDKNIKTAIQDADVARKGDLAPKLALTLENHEVKKWVDTKIFHTDFTAWCPPIQWIHDNMSRDPGAYDKLPSASTKGKNVKDRPDFRRFSFKQDGTLDEATLVRYRYYTARCRRCFCDPDLAVLQVNPNANGDPKHCGSPTLPAQCVFWFGCQCRAKMQLPIYNPTIPLQDYQTALSLVPQILRVAYPEYRWYYDYVNGFYISWNGFGQEIRNIEQPAPYEPNWEDHHGELVPGMAEPYYLEGPDPGPANVQGPFQLMDAAEQAIRGLDYIGRIMPFAAAARGRLPGGRGGGGGGAIGPPPGPNKRIAPPDNRLGKRDSSSGGEVSSVPTAPLKENKSFEKKISQVWCPSLALIKDDLKFRHLFEEHRANRRSTEGEKDPISGTKDGAVLKEYESQLRRCRACHCAYNGDLVTNNDDSKIPRTDRCDDPLLVSVCTELYGCICSTTFTMQNGNSMNSDIVYRRQSSRSSNTPSTDEKEEMHNKRIDGKLSTGEYLNKYNPKYLGDIIRKHVGKASIPPRFPKGTGDEELSPPGVAQGQLGRMIHEYLLLQDIWITLRPRAHKFRLQNQLKGRKEKLSRAKMPLAGLPWDIFPVAKKPRYILNGGIGEETDTASLLGNDHDHEKRMDSSSSNSLISSANTEAWCPPARWIHENFPTDPSPYPRFDEHPRIRTNYTEDGTLPVQEIYKRYRYHLARCKNCICDANGFLAPQPVGSHTGNRHYACTRQTWPERCALWYGCNCVVAGTGKNLKFETKINWGPNIKGGLDSTNKYGSIGFASGESSAGGPGIDSQASGSSYNLDNLLESLSMEIGAIPLSNNRRLAPNTAEPYWLEGPDLIPGKPTWDYLFEQALNIAAGTLGGYLKQNPGLLGDGDDGGLRLVVADAKVKREKGDTDGYDDSFCRKDDIPQPKSP</sequence>
<dbReference type="Proteomes" id="UP000015100">
    <property type="component" value="Unassembled WGS sequence"/>
</dbReference>
<feature type="region of interest" description="Disordered" evidence="1">
    <location>
        <begin position="1162"/>
        <end position="1186"/>
    </location>
</feature>
<feature type="compositionally biased region" description="Basic and acidic residues" evidence="1">
    <location>
        <begin position="749"/>
        <end position="759"/>
    </location>
</feature>
<protein>
    <submittedName>
        <fullName evidence="2">Uncharacterized protein</fullName>
    </submittedName>
</protein>
<gene>
    <name evidence="2" type="ORF">H072_7762</name>
</gene>
<feature type="region of interest" description="Disordered" evidence="1">
    <location>
        <begin position="245"/>
        <end position="277"/>
    </location>
</feature>
<proteinExistence type="predicted"/>
<feature type="region of interest" description="Disordered" evidence="1">
    <location>
        <begin position="561"/>
        <end position="607"/>
    </location>
</feature>
<dbReference type="AlphaFoldDB" id="S8BTD2"/>
<evidence type="ECO:0000313" key="2">
    <source>
        <dbReference type="EMBL" id="EPS38492.1"/>
    </source>
</evidence>
<feature type="compositionally biased region" description="Polar residues" evidence="1">
    <location>
        <begin position="595"/>
        <end position="604"/>
    </location>
</feature>
<evidence type="ECO:0000256" key="1">
    <source>
        <dbReference type="SAM" id="MobiDB-lite"/>
    </source>
</evidence>
<dbReference type="eggNOG" id="KOG1470">
    <property type="taxonomic scope" value="Eukaryota"/>
</dbReference>
<dbReference type="PANTHER" id="PTHR46590:SF1">
    <property type="entry name" value="PHOSPHATIDYLINOSITOL TRANSFER PROTEIN CSR1"/>
    <property type="match status" value="1"/>
</dbReference>
<feature type="region of interest" description="Disordered" evidence="1">
    <location>
        <begin position="737"/>
        <end position="759"/>
    </location>
</feature>
<name>S8BTD2_DACHA</name>
<dbReference type="HOGENOM" id="CLU_272370_0_0_1"/>